<dbReference type="Ensembl" id="ENSNMLT00000036882.1">
    <property type="protein sequence ID" value="ENSNMLP00000033133.1"/>
    <property type="gene ID" value="ENSNMLG00000020674.1"/>
</dbReference>
<dbReference type="GO" id="GO:0006508">
    <property type="term" value="P:proteolysis"/>
    <property type="evidence" value="ECO:0007669"/>
    <property type="project" value="UniProtKB-KW"/>
</dbReference>
<evidence type="ECO:0000256" key="12">
    <source>
        <dbReference type="PIRSR" id="PIRSR621190-2"/>
    </source>
</evidence>
<keyword evidence="9" id="KW-0865">Zymogen</keyword>
<keyword evidence="7 12" id="KW-0106">Calcium</keyword>
<dbReference type="InterPro" id="IPR006026">
    <property type="entry name" value="Peptidase_Metallo"/>
</dbReference>
<feature type="repeat" description="Hemopexin" evidence="14">
    <location>
        <begin position="348"/>
        <end position="393"/>
    </location>
</feature>
<keyword evidence="6 11" id="KW-0862">Zinc</keyword>
<dbReference type="PIRSF" id="PIRSF001191">
    <property type="entry name" value="Peptidase_M10A_matrix"/>
    <property type="match status" value="1"/>
</dbReference>
<evidence type="ECO:0000256" key="1">
    <source>
        <dbReference type="ARBA" id="ARBA00010370"/>
    </source>
</evidence>
<dbReference type="GO" id="GO:0030574">
    <property type="term" value="P:collagen catabolic process"/>
    <property type="evidence" value="ECO:0007669"/>
    <property type="project" value="TreeGrafter"/>
</dbReference>
<dbReference type="CDD" id="cd04278">
    <property type="entry name" value="ZnMc_MMP"/>
    <property type="match status" value="1"/>
</dbReference>
<dbReference type="AlphaFoldDB" id="A0A8C6UDI0"/>
<feature type="repeat" description="Hemopexin" evidence="14">
    <location>
        <begin position="270"/>
        <end position="316"/>
    </location>
</feature>
<dbReference type="InterPro" id="IPR021190">
    <property type="entry name" value="Pept_M10A"/>
</dbReference>
<dbReference type="SUPFAM" id="SSF55486">
    <property type="entry name" value="Metalloproteases ('zincins'), catalytic domain"/>
    <property type="match status" value="1"/>
</dbReference>
<dbReference type="Pfam" id="PF00413">
    <property type="entry name" value="Peptidase_M10"/>
    <property type="match status" value="1"/>
</dbReference>
<feature type="binding site" evidence="12">
    <location>
        <position position="315"/>
    </location>
    <ligand>
        <name>Ca(2+)</name>
        <dbReference type="ChEBI" id="CHEBI:29108"/>
        <label>5</label>
    </ligand>
</feature>
<evidence type="ECO:0000256" key="11">
    <source>
        <dbReference type="PIRSR" id="PIRSR001191-2"/>
    </source>
</evidence>
<proteinExistence type="inferred from homology"/>
<evidence type="ECO:0000256" key="13">
    <source>
        <dbReference type="PIRSR" id="PIRSR621190-3"/>
    </source>
</evidence>
<keyword evidence="8" id="KW-0482">Metalloprotease</keyword>
<feature type="binding site" evidence="12">
    <location>
        <position position="150"/>
    </location>
    <ligand>
        <name>Zn(2+)</name>
        <dbReference type="ChEBI" id="CHEBI:29105"/>
        <label>1</label>
    </ligand>
</feature>
<dbReference type="Proteomes" id="UP000694523">
    <property type="component" value="Unplaced"/>
</dbReference>
<keyword evidence="13" id="KW-1015">Disulfide bond</keyword>
<dbReference type="PRINTS" id="PR00138">
    <property type="entry name" value="MATRIXIN"/>
</dbReference>
<organism evidence="16 17">
    <name type="scientific">Neogobius melanostomus</name>
    <name type="common">round goby</name>
    <dbReference type="NCBI Taxonomy" id="47308"/>
    <lineage>
        <taxon>Eukaryota</taxon>
        <taxon>Metazoa</taxon>
        <taxon>Chordata</taxon>
        <taxon>Craniata</taxon>
        <taxon>Vertebrata</taxon>
        <taxon>Euteleostomi</taxon>
        <taxon>Actinopterygii</taxon>
        <taxon>Neopterygii</taxon>
        <taxon>Teleostei</taxon>
        <taxon>Neoteleostei</taxon>
        <taxon>Acanthomorphata</taxon>
        <taxon>Gobiaria</taxon>
        <taxon>Gobiiformes</taxon>
        <taxon>Gobioidei</taxon>
        <taxon>Gobiidae</taxon>
        <taxon>Benthophilinae</taxon>
        <taxon>Neogobiini</taxon>
        <taxon>Neogobius</taxon>
    </lineage>
</organism>
<comment type="similarity">
    <text evidence="1">Belongs to the peptidase M10A family.</text>
</comment>
<dbReference type="Pfam" id="PF00045">
    <property type="entry name" value="Hemopexin"/>
    <property type="match status" value="2"/>
</dbReference>
<dbReference type="PROSITE" id="PS51642">
    <property type="entry name" value="HEMOPEXIN_2"/>
    <property type="match status" value="2"/>
</dbReference>
<evidence type="ECO:0000313" key="16">
    <source>
        <dbReference type="Ensembl" id="ENSNMLP00000033133.1"/>
    </source>
</evidence>
<evidence type="ECO:0000256" key="10">
    <source>
        <dbReference type="PIRSR" id="PIRSR001191-1"/>
    </source>
</evidence>
<dbReference type="InterPro" id="IPR000585">
    <property type="entry name" value="Hemopexin-like_dom"/>
</dbReference>
<feature type="binding site" evidence="12">
    <location>
        <position position="152"/>
    </location>
    <ligand>
        <name>Ca(2+)</name>
        <dbReference type="ChEBI" id="CHEBI:29108"/>
        <label>3</label>
    </ligand>
</feature>
<keyword evidence="5" id="KW-0378">Hydrolase</keyword>
<evidence type="ECO:0000256" key="2">
    <source>
        <dbReference type="ARBA" id="ARBA00022670"/>
    </source>
</evidence>
<evidence type="ECO:0000256" key="6">
    <source>
        <dbReference type="ARBA" id="ARBA00022833"/>
    </source>
</evidence>
<dbReference type="InterPro" id="IPR001818">
    <property type="entry name" value="Pept_M10_metallopeptidase"/>
</dbReference>
<reference evidence="16" key="2">
    <citation type="submission" date="2025-09" db="UniProtKB">
        <authorList>
            <consortium name="Ensembl"/>
        </authorList>
    </citation>
    <scope>IDENTIFICATION</scope>
</reference>
<feature type="binding site" evidence="12">
    <location>
        <position position="155"/>
    </location>
    <ligand>
        <name>Ca(2+)</name>
        <dbReference type="ChEBI" id="CHEBI:29108"/>
        <label>3</label>
    </ligand>
</feature>
<dbReference type="GO" id="GO:0004222">
    <property type="term" value="F:metalloendopeptidase activity"/>
    <property type="evidence" value="ECO:0007669"/>
    <property type="project" value="InterPro"/>
</dbReference>
<evidence type="ECO:0000256" key="5">
    <source>
        <dbReference type="ARBA" id="ARBA00022801"/>
    </source>
</evidence>
<dbReference type="InterPro" id="IPR036365">
    <property type="entry name" value="PGBD-like_sf"/>
</dbReference>
<feature type="binding site" evidence="12">
    <location>
        <position position="140"/>
    </location>
    <ligand>
        <name>Zn(2+)</name>
        <dbReference type="ChEBI" id="CHEBI:29105"/>
        <label>1</label>
    </ligand>
</feature>
<dbReference type="Gene3D" id="3.40.390.10">
    <property type="entry name" value="Collagenase (Catalytic Domain)"/>
    <property type="match status" value="1"/>
</dbReference>
<evidence type="ECO:0000256" key="14">
    <source>
        <dbReference type="PROSITE-ProRule" id="PRU01011"/>
    </source>
</evidence>
<feature type="binding site" evidence="12">
    <location>
        <position position="352"/>
    </location>
    <ligand>
        <name>Ca(2+)</name>
        <dbReference type="ChEBI" id="CHEBI:29108"/>
        <label>4</label>
    </ligand>
</feature>
<keyword evidence="17" id="KW-1185">Reference proteome</keyword>
<dbReference type="InterPro" id="IPR002477">
    <property type="entry name" value="Peptidoglycan-bd-like"/>
</dbReference>
<reference evidence="16" key="1">
    <citation type="submission" date="2025-08" db="UniProtKB">
        <authorList>
            <consortium name="Ensembl"/>
        </authorList>
    </citation>
    <scope>IDENTIFICATION</scope>
</reference>
<evidence type="ECO:0000256" key="9">
    <source>
        <dbReference type="ARBA" id="ARBA00023145"/>
    </source>
</evidence>
<feature type="binding site" evidence="12">
    <location>
        <position position="135"/>
    </location>
    <ligand>
        <name>Ca(2+)</name>
        <dbReference type="ChEBI" id="CHEBI:29108"/>
        <label>3</label>
    </ligand>
</feature>
<comment type="cofactor">
    <cofactor evidence="12">
        <name>Ca(2+)</name>
        <dbReference type="ChEBI" id="CHEBI:29108"/>
    </cofactor>
    <text evidence="12">Can bind about 5 Ca(2+) ions per subunit.</text>
</comment>
<feature type="disulfide bond" evidence="13">
    <location>
        <begin position="235"/>
        <end position="393"/>
    </location>
</feature>
<keyword evidence="2" id="KW-0645">Protease</keyword>
<feature type="binding site" evidence="12">
    <location>
        <position position="276"/>
    </location>
    <ligand>
        <name>Ca(2+)</name>
        <dbReference type="ChEBI" id="CHEBI:29108"/>
        <label>5</label>
    </ligand>
</feature>
<dbReference type="SMART" id="SM00235">
    <property type="entry name" value="ZnMc"/>
    <property type="match status" value="1"/>
</dbReference>
<protein>
    <submittedName>
        <fullName evidence="16">Matrix metallopeptidase 19</fullName>
    </submittedName>
</protein>
<dbReference type="CDD" id="cd00094">
    <property type="entry name" value="HX"/>
    <property type="match status" value="1"/>
</dbReference>
<feature type="binding site" description="in inhibited form" evidence="12">
    <location>
        <position position="78"/>
    </location>
    <ligand>
        <name>Zn(2+)</name>
        <dbReference type="ChEBI" id="CHEBI:29105"/>
        <label>2</label>
        <note>catalytic</note>
    </ligand>
</feature>
<feature type="binding site" evidence="11">
    <location>
        <position position="173"/>
    </location>
    <ligand>
        <name>Zn(2+)</name>
        <dbReference type="ChEBI" id="CHEBI:29105"/>
        <label>2</label>
        <note>catalytic</note>
    </ligand>
</feature>
<evidence type="ECO:0000259" key="15">
    <source>
        <dbReference type="SMART" id="SM00235"/>
    </source>
</evidence>
<keyword evidence="3 11" id="KW-0479">Metal-binding</keyword>
<feature type="binding site" evidence="11">
    <location>
        <position position="183"/>
    </location>
    <ligand>
        <name>Zn(2+)</name>
        <dbReference type="ChEBI" id="CHEBI:29105"/>
        <label>2</label>
        <note>catalytic</note>
    </ligand>
</feature>
<sequence length="416" mass="46540">MVPTKLELLGFVITLQVVLSAAYLKKYGYLHIQLSGKPTNYRQDELTDALRTFQRATNLPASGSLDAPTLAMMDKPRCGLEDSFSDKSLRYRIMGDAFRYWSDVSPLRFRELYSGQADIKISFHRKDNCFNAFRGHVLAHADAPESGLIHFDADELWTEGRSSGSNLRIVAAHEVGHALGLGHSQHYSALMGPVYRYNSNFKLHPDDIQGIQALYGAVVDFSNSPKPKYSFSNICPSGPKEKTYLFSGQFVWTMSGSSAVPVSSLWKELPGGLSAAVHSPRTGKSYFVKGDKLWRYTGFKIDHGFPRRLNLVYSAFTQGSGFWQWDEIKPGDFKSYPQPISRLFKGAPSGTDAAVTWTDGSVYLFRGAQFWRVDQKKQQVKGSPSDNSRWLQCQKHKQNGLNSIKNGTAMDCLKAT</sequence>
<dbReference type="InterPro" id="IPR033739">
    <property type="entry name" value="M10A_MMP"/>
</dbReference>
<name>A0A8C6UDI0_9GOBI</name>
<dbReference type="Gene3D" id="2.110.10.10">
    <property type="entry name" value="Hemopexin-like domain"/>
    <property type="match status" value="2"/>
</dbReference>
<dbReference type="InterPro" id="IPR024079">
    <property type="entry name" value="MetalloPept_cat_dom_sf"/>
</dbReference>
<dbReference type="GO" id="GO:0008270">
    <property type="term" value="F:zinc ion binding"/>
    <property type="evidence" value="ECO:0007669"/>
    <property type="project" value="InterPro"/>
</dbReference>
<dbReference type="GO" id="GO:0005615">
    <property type="term" value="C:extracellular space"/>
    <property type="evidence" value="ECO:0007669"/>
    <property type="project" value="TreeGrafter"/>
</dbReference>
<dbReference type="SUPFAM" id="SSF50923">
    <property type="entry name" value="Hemopexin-like domain"/>
    <property type="match status" value="1"/>
</dbReference>
<dbReference type="Pfam" id="PF01471">
    <property type="entry name" value="PG_binding_1"/>
    <property type="match status" value="1"/>
</dbReference>
<dbReference type="GO" id="GO:0030198">
    <property type="term" value="P:extracellular matrix organization"/>
    <property type="evidence" value="ECO:0007669"/>
    <property type="project" value="TreeGrafter"/>
</dbReference>
<feature type="binding site" evidence="12">
    <location>
        <position position="191"/>
    </location>
    <ligand>
        <name>Zn(2+)</name>
        <dbReference type="ChEBI" id="CHEBI:29105"/>
        <label>2</label>
        <note>catalytic</note>
    </ligand>
</feature>
<keyword evidence="4" id="KW-0677">Repeat</keyword>
<evidence type="ECO:0000313" key="17">
    <source>
        <dbReference type="Proteomes" id="UP000694523"/>
    </source>
</evidence>
<dbReference type="SMART" id="SM00120">
    <property type="entry name" value="HX"/>
    <property type="match status" value="3"/>
</dbReference>
<dbReference type="PANTHER" id="PTHR10201:SF166">
    <property type="entry name" value="MATRIX METALLOPROTEINASE-19"/>
    <property type="match status" value="1"/>
</dbReference>
<evidence type="ECO:0000256" key="3">
    <source>
        <dbReference type="ARBA" id="ARBA00022723"/>
    </source>
</evidence>
<accession>A0A8C6UDI0</accession>
<feature type="active site" evidence="10">
    <location>
        <position position="174"/>
    </location>
</feature>
<feature type="binding site" evidence="12">
    <location>
        <position position="155"/>
    </location>
    <ligand>
        <name>Ca(2+)</name>
        <dbReference type="ChEBI" id="CHEBI:29108"/>
        <label>1</label>
    </ligand>
</feature>
<dbReference type="InterPro" id="IPR036375">
    <property type="entry name" value="Hemopexin-like_dom_sf"/>
</dbReference>
<feature type="binding site" evidence="12">
    <location>
        <position position="118"/>
    </location>
    <ligand>
        <name>Ca(2+)</name>
        <dbReference type="ChEBI" id="CHEBI:29108"/>
        <label>2</label>
    </ligand>
</feature>
<evidence type="ECO:0000256" key="8">
    <source>
        <dbReference type="ARBA" id="ARBA00023049"/>
    </source>
</evidence>
<dbReference type="PANTHER" id="PTHR10201">
    <property type="entry name" value="MATRIX METALLOPROTEINASE"/>
    <property type="match status" value="1"/>
</dbReference>
<feature type="binding site" evidence="11">
    <location>
        <position position="177"/>
    </location>
    <ligand>
        <name>Zn(2+)</name>
        <dbReference type="ChEBI" id="CHEBI:29105"/>
        <label>2</label>
        <note>catalytic</note>
    </ligand>
</feature>
<feature type="domain" description="Peptidase metallopeptidase" evidence="15">
    <location>
        <begin position="78"/>
        <end position="217"/>
    </location>
</feature>
<dbReference type="GO" id="GO:0031012">
    <property type="term" value="C:extracellular matrix"/>
    <property type="evidence" value="ECO:0007669"/>
    <property type="project" value="InterPro"/>
</dbReference>
<evidence type="ECO:0000256" key="7">
    <source>
        <dbReference type="ARBA" id="ARBA00022837"/>
    </source>
</evidence>
<comment type="cofactor">
    <cofactor evidence="12">
        <name>Zn(2+)</name>
        <dbReference type="ChEBI" id="CHEBI:29105"/>
    </cofactor>
    <text evidence="12">Binds 2 Zn(2+) ions per subunit.</text>
</comment>
<evidence type="ECO:0000256" key="4">
    <source>
        <dbReference type="ARBA" id="ARBA00022737"/>
    </source>
</evidence>
<dbReference type="InterPro" id="IPR018487">
    <property type="entry name" value="Hemopexin-like_repeat"/>
</dbReference>
<dbReference type="SUPFAM" id="SSF47090">
    <property type="entry name" value="PGBD-like"/>
    <property type="match status" value="1"/>
</dbReference>